<evidence type="ECO:0000256" key="7">
    <source>
        <dbReference type="ARBA" id="ARBA00023196"/>
    </source>
</evidence>
<keyword evidence="8" id="KW-1003">Cell membrane</keyword>
<dbReference type="GO" id="GO:0005524">
    <property type="term" value="F:ATP binding"/>
    <property type="evidence" value="ECO:0007669"/>
    <property type="project" value="UniProtKB-UniRule"/>
</dbReference>
<evidence type="ECO:0000256" key="6">
    <source>
        <dbReference type="ARBA" id="ARBA00023136"/>
    </source>
</evidence>
<protein>
    <recommendedName>
        <fullName evidence="8">ATP synthase epsilon chain</fullName>
    </recommendedName>
    <alternativeName>
        <fullName evidence="8">ATP synthase F1 sector epsilon subunit</fullName>
    </alternativeName>
    <alternativeName>
        <fullName evidence="8">F-ATPase epsilon subunit</fullName>
    </alternativeName>
</protein>
<dbReference type="InterPro" id="IPR020546">
    <property type="entry name" value="ATP_synth_F1_dsu/esu_N"/>
</dbReference>
<dbReference type="NCBIfam" id="TIGR03166">
    <property type="entry name" value="alt_F1F0_F1_eps"/>
    <property type="match status" value="1"/>
</dbReference>
<keyword evidence="7 8" id="KW-0139">CF(1)</keyword>
<gene>
    <name evidence="8" type="primary">atpC</name>
    <name evidence="10" type="ORF">C0Z18_17795</name>
</gene>
<keyword evidence="8" id="KW-0375">Hydrogen ion transport</keyword>
<organism evidence="10 11">
    <name type="scientific">Trinickia dabaoshanensis</name>
    <dbReference type="NCBI Taxonomy" id="564714"/>
    <lineage>
        <taxon>Bacteria</taxon>
        <taxon>Pseudomonadati</taxon>
        <taxon>Pseudomonadota</taxon>
        <taxon>Betaproteobacteria</taxon>
        <taxon>Burkholderiales</taxon>
        <taxon>Burkholderiaceae</taxon>
        <taxon>Trinickia</taxon>
    </lineage>
</organism>
<proteinExistence type="inferred from homology"/>
<evidence type="ECO:0000313" key="11">
    <source>
        <dbReference type="Proteomes" id="UP000235616"/>
    </source>
</evidence>
<comment type="subunit">
    <text evidence="8">F-type ATPases have 2 components, CF(1) - the catalytic core - and CF(0) - the membrane proton channel. CF(1) has five subunits: alpha(3), beta(3), gamma(1), delta(1), epsilon(1). CF(0) has three main subunits: a, b and c.</text>
</comment>
<dbReference type="Proteomes" id="UP000235616">
    <property type="component" value="Unassembled WGS sequence"/>
</dbReference>
<dbReference type="InterPro" id="IPR036771">
    <property type="entry name" value="ATPsynth_dsu/esu_N"/>
</dbReference>
<dbReference type="CDD" id="cd12152">
    <property type="entry name" value="F1-ATPase_delta"/>
    <property type="match status" value="1"/>
</dbReference>
<dbReference type="InterPro" id="IPR024037">
    <property type="entry name" value="Alt_ATP_synth_F1_esu"/>
</dbReference>
<evidence type="ECO:0000256" key="3">
    <source>
        <dbReference type="ARBA" id="ARBA00005712"/>
    </source>
</evidence>
<comment type="subcellular location">
    <subcellularLocation>
        <location evidence="8">Cell membrane</location>
        <topology evidence="8">Peripheral membrane protein</topology>
    </subcellularLocation>
    <subcellularLocation>
        <location evidence="2">Endomembrane system</location>
        <topology evidence="2">Peripheral membrane protein</topology>
    </subcellularLocation>
</comment>
<reference evidence="10 11" key="1">
    <citation type="submission" date="2018-01" db="EMBL/GenBank/DDBJ databases">
        <title>Whole genome analyses suggest that Burkholderia sensu lato contains two further novel genera in the rhizoxinica-symbiotica group Mycetohabitans gen. nov., and Trinickia gen. nov.: implications for the evolution of diazotrophy and nodulation in the Burkholderiaceae.</title>
        <authorList>
            <person name="Estrada-de los Santos P."/>
            <person name="Palmer M."/>
            <person name="Chavez-Ramirez B."/>
            <person name="Beukes C."/>
            <person name="Steenkamp E.T."/>
            <person name="Hirsch A.M."/>
            <person name="Manyaka P."/>
            <person name="Maluk M."/>
            <person name="Lafos M."/>
            <person name="Crook M."/>
            <person name="Gross E."/>
            <person name="Simon M.F."/>
            <person name="Bueno dos Reis Junior F."/>
            <person name="Poole P.S."/>
            <person name="Venter S.N."/>
            <person name="James E.K."/>
        </authorList>
    </citation>
    <scope>NUCLEOTIDE SEQUENCE [LARGE SCALE GENOMIC DNA]</scope>
    <source>
        <strain evidence="10 11">GIMN1.004</strain>
    </source>
</reference>
<evidence type="ECO:0000256" key="2">
    <source>
        <dbReference type="ARBA" id="ARBA00004184"/>
    </source>
</evidence>
<dbReference type="GO" id="GO:0046933">
    <property type="term" value="F:proton-transporting ATP synthase activity, rotational mechanism"/>
    <property type="evidence" value="ECO:0007669"/>
    <property type="project" value="UniProtKB-UniRule"/>
</dbReference>
<accession>A0A2N7VLN7</accession>
<dbReference type="RefSeq" id="WP_102646747.1">
    <property type="nucleotide sequence ID" value="NZ_PNYA01000016.1"/>
</dbReference>
<sequence>MSETLRLTIATPAEMLVDCPDVVALRAEDMTGSFGILPGHADFLTVLAPCVVRWRTADGRVRFCAVSRGVLRVVEGNYVGIACREGELGDALETLEARVLATKEARADAVRRARVEQTRLNARAIRQILTYLRPRQPDMAGRTDGASLGDGHGR</sequence>
<dbReference type="GO" id="GO:0005886">
    <property type="term" value="C:plasma membrane"/>
    <property type="evidence" value="ECO:0007669"/>
    <property type="project" value="UniProtKB-SubCell"/>
</dbReference>
<dbReference type="GO" id="GO:0016787">
    <property type="term" value="F:hydrolase activity"/>
    <property type="evidence" value="ECO:0007669"/>
    <property type="project" value="UniProtKB-KW"/>
</dbReference>
<comment type="function">
    <text evidence="1 8">Produces ATP from ADP in the presence of a proton gradient across the membrane.</text>
</comment>
<comment type="caution">
    <text evidence="10">The sequence shown here is derived from an EMBL/GenBank/DDBJ whole genome shotgun (WGS) entry which is preliminary data.</text>
</comment>
<evidence type="ECO:0000256" key="4">
    <source>
        <dbReference type="ARBA" id="ARBA00022448"/>
    </source>
</evidence>
<keyword evidence="5 8" id="KW-0406">Ion transport</keyword>
<feature type="domain" description="ATP synthase F1 complex delta/epsilon subunit N-terminal" evidence="9">
    <location>
        <begin position="5"/>
        <end position="83"/>
    </location>
</feature>
<evidence type="ECO:0000313" key="10">
    <source>
        <dbReference type="EMBL" id="PMS18091.1"/>
    </source>
</evidence>
<dbReference type="Gene3D" id="2.60.15.10">
    <property type="entry name" value="F0F1 ATP synthase delta/epsilon subunit, N-terminal"/>
    <property type="match status" value="1"/>
</dbReference>
<keyword evidence="11" id="KW-1185">Reference proteome</keyword>
<keyword evidence="6 8" id="KW-0472">Membrane</keyword>
<evidence type="ECO:0000256" key="5">
    <source>
        <dbReference type="ARBA" id="ARBA00023065"/>
    </source>
</evidence>
<keyword evidence="8" id="KW-0066">ATP synthesis</keyword>
<dbReference type="SUPFAM" id="SSF51344">
    <property type="entry name" value="Epsilon subunit of F1F0-ATP synthase N-terminal domain"/>
    <property type="match status" value="1"/>
</dbReference>
<comment type="similarity">
    <text evidence="3 8">Belongs to the ATPase epsilon chain family.</text>
</comment>
<dbReference type="EMBL" id="PNYA01000016">
    <property type="protein sequence ID" value="PMS18091.1"/>
    <property type="molecule type" value="Genomic_DNA"/>
</dbReference>
<dbReference type="AlphaFoldDB" id="A0A2N7VLN7"/>
<dbReference type="GO" id="GO:0045259">
    <property type="term" value="C:proton-transporting ATP synthase complex"/>
    <property type="evidence" value="ECO:0007669"/>
    <property type="project" value="UniProtKB-KW"/>
</dbReference>
<evidence type="ECO:0000259" key="9">
    <source>
        <dbReference type="Pfam" id="PF02823"/>
    </source>
</evidence>
<name>A0A2N7VLN7_9BURK</name>
<keyword evidence="4 8" id="KW-0813">Transport</keyword>
<dbReference type="Pfam" id="PF02823">
    <property type="entry name" value="ATP-synt_DE_N"/>
    <property type="match status" value="1"/>
</dbReference>
<dbReference type="OrthoDB" id="8546953at2"/>
<dbReference type="NCBIfam" id="NF009981">
    <property type="entry name" value="PRK13447.1"/>
    <property type="match status" value="1"/>
</dbReference>
<dbReference type="GO" id="GO:0012505">
    <property type="term" value="C:endomembrane system"/>
    <property type="evidence" value="ECO:0007669"/>
    <property type="project" value="UniProtKB-SubCell"/>
</dbReference>
<keyword evidence="10" id="KW-0378">Hydrolase</keyword>
<evidence type="ECO:0000256" key="1">
    <source>
        <dbReference type="ARBA" id="ARBA00003543"/>
    </source>
</evidence>
<evidence type="ECO:0000256" key="8">
    <source>
        <dbReference type="HAMAP-Rule" id="MF_00530"/>
    </source>
</evidence>
<dbReference type="InterPro" id="IPR001469">
    <property type="entry name" value="ATP_synth_F1_dsu/esu"/>
</dbReference>
<dbReference type="HAMAP" id="MF_00530">
    <property type="entry name" value="ATP_synth_epsil_bac"/>
    <property type="match status" value="1"/>
</dbReference>